<dbReference type="EMBL" id="JAOAOG010000035">
    <property type="protein sequence ID" value="KAJ6253106.1"/>
    <property type="molecule type" value="Genomic_DNA"/>
</dbReference>
<organism evidence="2 4">
    <name type="scientific">Anaeramoeba flamelloides</name>
    <dbReference type="NCBI Taxonomy" id="1746091"/>
    <lineage>
        <taxon>Eukaryota</taxon>
        <taxon>Metamonada</taxon>
        <taxon>Anaeramoebidae</taxon>
        <taxon>Anaeramoeba</taxon>
    </lineage>
</organism>
<dbReference type="EMBL" id="JANTQA010000032">
    <property type="protein sequence ID" value="KAJ3439137.1"/>
    <property type="molecule type" value="Genomic_DNA"/>
</dbReference>
<name>A0AAV7ZAS3_9EUKA</name>
<gene>
    <name evidence="2" type="ORF">M0812_15159</name>
    <name evidence="3" type="ORF">M0813_13603</name>
</gene>
<reference evidence="2" key="2">
    <citation type="submission" date="2022-08" db="EMBL/GenBank/DDBJ databases">
        <title>Novel sulphate-reducing endosymbionts in the free-living metamonad Anaeramoeba.</title>
        <authorList>
            <person name="Jerlstrom-Hultqvist J."/>
            <person name="Cepicka I."/>
            <person name="Gallot-Lavallee L."/>
            <person name="Salas-Leiva D."/>
            <person name="Curtis B.A."/>
            <person name="Zahonova K."/>
            <person name="Pipaliya S."/>
            <person name="Dacks J."/>
            <person name="Roger A.J."/>
        </authorList>
    </citation>
    <scope>NUCLEOTIDE SEQUENCE</scope>
    <source>
        <strain evidence="2">Busselton2</strain>
    </source>
</reference>
<dbReference type="Proteomes" id="UP001146793">
    <property type="component" value="Unassembled WGS sequence"/>
</dbReference>
<evidence type="ECO:0000313" key="5">
    <source>
        <dbReference type="Proteomes" id="UP001150062"/>
    </source>
</evidence>
<accession>A0AAV7ZAS3</accession>
<dbReference type="AlphaFoldDB" id="A0AAV7ZAS3"/>
<protein>
    <submittedName>
        <fullName evidence="2">Uncharacterized protein</fullName>
    </submittedName>
</protein>
<evidence type="ECO:0000313" key="4">
    <source>
        <dbReference type="Proteomes" id="UP001146793"/>
    </source>
</evidence>
<keyword evidence="5" id="KW-1185">Reference proteome</keyword>
<feature type="compositionally biased region" description="Basic and acidic residues" evidence="1">
    <location>
        <begin position="83"/>
        <end position="92"/>
    </location>
</feature>
<reference evidence="3" key="1">
    <citation type="submission" date="2022-08" db="EMBL/GenBank/DDBJ databases">
        <title>Novel sulfate-reducing endosymbionts in the free-living metamonad Anaeramoeba.</title>
        <authorList>
            <person name="Jerlstrom-Hultqvist J."/>
            <person name="Cepicka I."/>
            <person name="Gallot-Lavallee L."/>
            <person name="Salas-Leiva D."/>
            <person name="Curtis B.A."/>
            <person name="Zahonova K."/>
            <person name="Pipaliya S."/>
            <person name="Dacks J."/>
            <person name="Roger A.J."/>
        </authorList>
    </citation>
    <scope>NUCLEOTIDE SEQUENCE</scope>
    <source>
        <strain evidence="3">Schooner1</strain>
    </source>
</reference>
<feature type="region of interest" description="Disordered" evidence="1">
    <location>
        <begin position="83"/>
        <end position="123"/>
    </location>
</feature>
<proteinExistence type="predicted"/>
<evidence type="ECO:0000256" key="1">
    <source>
        <dbReference type="SAM" id="MobiDB-lite"/>
    </source>
</evidence>
<comment type="caution">
    <text evidence="2">The sequence shown here is derived from an EMBL/GenBank/DDBJ whole genome shotgun (WGS) entry which is preliminary data.</text>
</comment>
<dbReference type="Proteomes" id="UP001150062">
    <property type="component" value="Unassembled WGS sequence"/>
</dbReference>
<feature type="compositionally biased region" description="Polar residues" evidence="1">
    <location>
        <begin position="1"/>
        <end position="11"/>
    </location>
</feature>
<evidence type="ECO:0000313" key="3">
    <source>
        <dbReference type="EMBL" id="KAJ6253106.1"/>
    </source>
</evidence>
<sequence>MITSENSITHSETTKKPTSDNSNTEDLDDNNSNTETDFEMKAMPNKNTEMNFHNLIRRRDITRGCFTRQKDLYQQSKMRIQFDTKEGDENIDAKNLISSDDSQNSELDNLDIEKSGSDNIIVN</sequence>
<feature type="region of interest" description="Disordered" evidence="1">
    <location>
        <begin position="1"/>
        <end position="53"/>
    </location>
</feature>
<feature type="compositionally biased region" description="Polar residues" evidence="1">
    <location>
        <begin position="96"/>
        <end position="107"/>
    </location>
</feature>
<evidence type="ECO:0000313" key="2">
    <source>
        <dbReference type="EMBL" id="KAJ3439137.1"/>
    </source>
</evidence>